<dbReference type="PANTHER" id="PTHR43289">
    <property type="entry name" value="MITOGEN-ACTIVATED PROTEIN KINASE KINASE KINASE 20-RELATED"/>
    <property type="match status" value="1"/>
</dbReference>
<dbReference type="PROSITE" id="PS50011">
    <property type="entry name" value="PROTEIN_KINASE_DOM"/>
    <property type="match status" value="1"/>
</dbReference>
<dbReference type="EMBL" id="CP071090">
    <property type="protein sequence ID" value="QSQ26284.1"/>
    <property type="molecule type" value="Genomic_DNA"/>
</dbReference>
<accession>A0ABX7P722</accession>
<evidence type="ECO:0000256" key="4">
    <source>
        <dbReference type="ARBA" id="ARBA00022840"/>
    </source>
</evidence>
<keyword evidence="2 5" id="KW-0547">Nucleotide-binding</keyword>
<name>A0ABX7P722_9BACT</name>
<dbReference type="RefSeq" id="WP_206727832.1">
    <property type="nucleotide sequence ID" value="NZ_CP071090.1"/>
</dbReference>
<dbReference type="InterPro" id="IPR011009">
    <property type="entry name" value="Kinase-like_dom_sf"/>
</dbReference>
<dbReference type="SUPFAM" id="SSF56112">
    <property type="entry name" value="Protein kinase-like (PK-like)"/>
    <property type="match status" value="1"/>
</dbReference>
<evidence type="ECO:0000256" key="3">
    <source>
        <dbReference type="ARBA" id="ARBA00022777"/>
    </source>
</evidence>
<keyword evidence="1" id="KW-0808">Transferase</keyword>
<keyword evidence="8" id="KW-0723">Serine/threonine-protein kinase</keyword>
<reference evidence="8 9" key="1">
    <citation type="submission" date="2021-02" db="EMBL/GenBank/DDBJ databases">
        <title>De Novo genome assembly of isolated myxobacteria.</title>
        <authorList>
            <person name="Stevens D.C."/>
        </authorList>
    </citation>
    <scope>NUCLEOTIDE SEQUENCE [LARGE SCALE GENOMIC DNA]</scope>
    <source>
        <strain evidence="9">SCPEA02</strain>
    </source>
</reference>
<feature type="region of interest" description="Disordered" evidence="6">
    <location>
        <begin position="335"/>
        <end position="380"/>
    </location>
</feature>
<dbReference type="Gene3D" id="1.10.510.10">
    <property type="entry name" value="Transferase(Phosphotransferase) domain 1"/>
    <property type="match status" value="1"/>
</dbReference>
<dbReference type="InterPro" id="IPR011990">
    <property type="entry name" value="TPR-like_helical_dom_sf"/>
</dbReference>
<dbReference type="Gene3D" id="1.25.40.10">
    <property type="entry name" value="Tetratricopeptide repeat domain"/>
    <property type="match status" value="1"/>
</dbReference>
<sequence length="829" mass="89152">MSLQPGDRFGRYELVSWLGRGGMAETWRARLVGDAGVTKPVLIKKVLPEFSGDEAFISMFISEARISATLSHGNVAQVFDFGRVDGDYFLAMEYVDGQPLHRILKRAARGGLTALPIPLSTFIALEMCRGLHYAHTRTDEKGQPLGIVHRDISPDNVLVSYEGQVKIVDFGIAKARSLRTFNTEPGVVKGKYLFFSPEQARGKEVDARTDVWATGLVLYELLCGQRPVTGLPQTVMMRMARGDFPSPRELRGDLPAALDALVMRALAVDLSARFESSHAFGDALAGFLYGFAPRFSSMNLAHLVRELFREELAKEGRELPVPPSFQEELALWRSTAPHSDQGRSGGGPPPLGRKARQTAIAHAPTHETKPEAKPASSPRVSRGALVAGGAGLLLSLGAAAVLMSTWLEITSPPGHDPSSPQPLPARVLKQVAVEAPAAPVEAPKQAAVVAPAEATATTASAREAPDAGTAENTAPGMTFQLEARRDVILVPRSFVAATGLTPAMKYEVSEISRDLRLDPSPVRVLKPSAFNVPPIFYLLSGPGVPEGTSLGEVKRNVSFFVGASDISFFTLSPPSPGSPLPRTIQLASTQVGSEKELDFRPKARSASLDTAALLAGLSPSTTYSVTLTSSGGVPTLIHGPGRGLERRIACIQWSPSAPAEDASAGWPVAFILDQFREVLIEGVEALKCGFVDDDPSDNVGLMAVRVVPVGRSGQDRPSSQRLVNDARRLEQANQMALFAKELLRGGRSSTATLSEVLDMANRCLGLVPDHADCLLISGSTLARLNRKDDAASRYRRFIEHHPDHPRAPAVRQILEAYARAHNPESQRPP</sequence>
<keyword evidence="4 5" id="KW-0067">ATP-binding</keyword>
<dbReference type="InterPro" id="IPR008266">
    <property type="entry name" value="Tyr_kinase_AS"/>
</dbReference>
<keyword evidence="3 8" id="KW-0418">Kinase</keyword>
<dbReference type="InterPro" id="IPR000719">
    <property type="entry name" value="Prot_kinase_dom"/>
</dbReference>
<dbReference type="PANTHER" id="PTHR43289:SF6">
    <property type="entry name" value="SERINE_THREONINE-PROTEIN KINASE NEKL-3"/>
    <property type="match status" value="1"/>
</dbReference>
<dbReference type="CDD" id="cd14014">
    <property type="entry name" value="STKc_PknB_like"/>
    <property type="match status" value="1"/>
</dbReference>
<proteinExistence type="predicted"/>
<organism evidence="8 9">
    <name type="scientific">Pyxidicoccus parkwayensis</name>
    <dbReference type="NCBI Taxonomy" id="2813578"/>
    <lineage>
        <taxon>Bacteria</taxon>
        <taxon>Pseudomonadati</taxon>
        <taxon>Myxococcota</taxon>
        <taxon>Myxococcia</taxon>
        <taxon>Myxococcales</taxon>
        <taxon>Cystobacterineae</taxon>
        <taxon>Myxococcaceae</taxon>
        <taxon>Pyxidicoccus</taxon>
    </lineage>
</organism>
<dbReference type="Proteomes" id="UP000662747">
    <property type="component" value="Chromosome"/>
</dbReference>
<evidence type="ECO:0000256" key="1">
    <source>
        <dbReference type="ARBA" id="ARBA00022679"/>
    </source>
</evidence>
<evidence type="ECO:0000259" key="7">
    <source>
        <dbReference type="PROSITE" id="PS50011"/>
    </source>
</evidence>
<dbReference type="Pfam" id="PF00069">
    <property type="entry name" value="Pkinase"/>
    <property type="match status" value="1"/>
</dbReference>
<protein>
    <submittedName>
        <fullName evidence="8">Serine/threonine protein kinase</fullName>
    </submittedName>
</protein>
<dbReference type="Gene3D" id="3.30.200.20">
    <property type="entry name" value="Phosphorylase Kinase, domain 1"/>
    <property type="match status" value="1"/>
</dbReference>
<dbReference type="GO" id="GO:0004674">
    <property type="term" value="F:protein serine/threonine kinase activity"/>
    <property type="evidence" value="ECO:0007669"/>
    <property type="project" value="UniProtKB-KW"/>
</dbReference>
<dbReference type="InterPro" id="IPR017441">
    <property type="entry name" value="Protein_kinase_ATP_BS"/>
</dbReference>
<evidence type="ECO:0000256" key="2">
    <source>
        <dbReference type="ARBA" id="ARBA00022741"/>
    </source>
</evidence>
<dbReference type="SUPFAM" id="SSF48452">
    <property type="entry name" value="TPR-like"/>
    <property type="match status" value="1"/>
</dbReference>
<feature type="domain" description="Protein kinase" evidence="7">
    <location>
        <begin position="12"/>
        <end position="288"/>
    </location>
</feature>
<evidence type="ECO:0000313" key="8">
    <source>
        <dbReference type="EMBL" id="QSQ26284.1"/>
    </source>
</evidence>
<keyword evidence="9" id="KW-1185">Reference proteome</keyword>
<evidence type="ECO:0000256" key="5">
    <source>
        <dbReference type="PROSITE-ProRule" id="PRU10141"/>
    </source>
</evidence>
<evidence type="ECO:0000256" key="6">
    <source>
        <dbReference type="SAM" id="MobiDB-lite"/>
    </source>
</evidence>
<gene>
    <name evidence="8" type="ORF">JY651_15705</name>
</gene>
<dbReference type="PROSITE" id="PS00107">
    <property type="entry name" value="PROTEIN_KINASE_ATP"/>
    <property type="match status" value="1"/>
</dbReference>
<dbReference type="PROSITE" id="PS00109">
    <property type="entry name" value="PROTEIN_KINASE_TYR"/>
    <property type="match status" value="1"/>
</dbReference>
<feature type="binding site" evidence="5">
    <location>
        <position position="45"/>
    </location>
    <ligand>
        <name>ATP</name>
        <dbReference type="ChEBI" id="CHEBI:30616"/>
    </ligand>
</feature>
<evidence type="ECO:0000313" key="9">
    <source>
        <dbReference type="Proteomes" id="UP000662747"/>
    </source>
</evidence>